<comment type="function">
    <text evidence="9">Part of the twin-arginine translocation (Tat) system that transports large folded proteins containing a characteristic twin-arginine motif in their signal peptide across membranes. Together with TatC, TatB is part of a receptor directly interacting with Tat signal peptides. TatB may form an oligomeric binding site that transiently accommodates folded Tat precursor proteins before their translocation.</text>
</comment>
<protein>
    <recommendedName>
        <fullName evidence="9">Sec-independent protein translocase protein TatB</fullName>
    </recommendedName>
</protein>
<dbReference type="Gene3D" id="1.20.5.3310">
    <property type="match status" value="1"/>
</dbReference>
<reference evidence="11 12" key="1">
    <citation type="submission" date="2018-10" db="EMBL/GenBank/DDBJ databases">
        <title>Genomic Encyclopedia of Type Strains, Phase IV (KMG-IV): sequencing the most valuable type-strain genomes for metagenomic binning, comparative biology and taxonomic classification.</title>
        <authorList>
            <person name="Goeker M."/>
        </authorList>
    </citation>
    <scope>NUCLEOTIDE SEQUENCE [LARGE SCALE GENOMIC DNA]</scope>
    <source>
        <strain evidence="11 12">DSM 22228</strain>
    </source>
</reference>
<keyword evidence="3 9" id="KW-1003">Cell membrane</keyword>
<dbReference type="PANTHER" id="PTHR33162">
    <property type="entry name" value="SEC-INDEPENDENT PROTEIN TRANSLOCASE PROTEIN TATA, CHLOROPLASTIC"/>
    <property type="match status" value="1"/>
</dbReference>
<evidence type="ECO:0000313" key="11">
    <source>
        <dbReference type="EMBL" id="RKS85144.1"/>
    </source>
</evidence>
<evidence type="ECO:0000256" key="10">
    <source>
        <dbReference type="SAM" id="MobiDB-lite"/>
    </source>
</evidence>
<keyword evidence="6 9" id="KW-1133">Transmembrane helix</keyword>
<dbReference type="GO" id="GO:0043953">
    <property type="term" value="P:protein transport by the Tat complex"/>
    <property type="evidence" value="ECO:0007669"/>
    <property type="project" value="UniProtKB-UniRule"/>
</dbReference>
<dbReference type="Proteomes" id="UP000278542">
    <property type="component" value="Unassembled WGS sequence"/>
</dbReference>
<dbReference type="EMBL" id="RBWY01000003">
    <property type="protein sequence ID" value="RKS85144.1"/>
    <property type="molecule type" value="Genomic_DNA"/>
</dbReference>
<evidence type="ECO:0000313" key="12">
    <source>
        <dbReference type="Proteomes" id="UP000278542"/>
    </source>
</evidence>
<evidence type="ECO:0000256" key="1">
    <source>
        <dbReference type="ARBA" id="ARBA00004167"/>
    </source>
</evidence>
<keyword evidence="2 9" id="KW-0813">Transport</keyword>
<evidence type="ECO:0000256" key="6">
    <source>
        <dbReference type="ARBA" id="ARBA00022989"/>
    </source>
</evidence>
<evidence type="ECO:0000256" key="2">
    <source>
        <dbReference type="ARBA" id="ARBA00022448"/>
    </source>
</evidence>
<dbReference type="OrthoDB" id="9816005at2"/>
<comment type="caution">
    <text evidence="11">The sequence shown here is derived from an EMBL/GenBank/DDBJ whole genome shotgun (WGS) entry which is preliminary data.</text>
</comment>
<proteinExistence type="inferred from homology"/>
<dbReference type="Pfam" id="PF02416">
    <property type="entry name" value="TatA_B_E"/>
    <property type="match status" value="1"/>
</dbReference>
<name>A0A495RD43_9GAMM</name>
<organism evidence="11 12">
    <name type="scientific">Orbus hercynius</name>
    <dbReference type="NCBI Taxonomy" id="593135"/>
    <lineage>
        <taxon>Bacteria</taxon>
        <taxon>Pseudomonadati</taxon>
        <taxon>Pseudomonadota</taxon>
        <taxon>Gammaproteobacteria</taxon>
        <taxon>Orbales</taxon>
        <taxon>Orbaceae</taxon>
        <taxon>Orbus</taxon>
    </lineage>
</organism>
<dbReference type="GO" id="GO:0033281">
    <property type="term" value="C:TAT protein transport complex"/>
    <property type="evidence" value="ECO:0007669"/>
    <property type="project" value="UniProtKB-UniRule"/>
</dbReference>
<evidence type="ECO:0000256" key="5">
    <source>
        <dbReference type="ARBA" id="ARBA00022927"/>
    </source>
</evidence>
<evidence type="ECO:0000256" key="4">
    <source>
        <dbReference type="ARBA" id="ARBA00022692"/>
    </source>
</evidence>
<comment type="subcellular location">
    <subcellularLocation>
        <location evidence="9">Cell membrane</location>
        <topology evidence="9">Single-pass membrane protein</topology>
    </subcellularLocation>
    <subcellularLocation>
        <location evidence="1">Membrane</location>
        <topology evidence="1">Single-pass membrane protein</topology>
    </subcellularLocation>
</comment>
<dbReference type="HAMAP" id="MF_00237">
    <property type="entry name" value="TatB"/>
    <property type="match status" value="1"/>
</dbReference>
<keyword evidence="5 9" id="KW-0653">Protein transport</keyword>
<dbReference type="PRINTS" id="PR01506">
    <property type="entry name" value="TATBPROTEIN"/>
</dbReference>
<comment type="similarity">
    <text evidence="9">Belongs to the TatB family.</text>
</comment>
<accession>A0A495RD43</accession>
<keyword evidence="8 9" id="KW-0472">Membrane</keyword>
<dbReference type="InterPro" id="IPR018448">
    <property type="entry name" value="TatB"/>
</dbReference>
<dbReference type="GO" id="GO:0008320">
    <property type="term" value="F:protein transmembrane transporter activity"/>
    <property type="evidence" value="ECO:0007669"/>
    <property type="project" value="UniProtKB-UniRule"/>
</dbReference>
<keyword evidence="4 9" id="KW-0812">Transmembrane</keyword>
<dbReference type="InterPro" id="IPR003369">
    <property type="entry name" value="TatA/B/E"/>
</dbReference>
<keyword evidence="7 9" id="KW-0811">Translocation</keyword>
<dbReference type="AlphaFoldDB" id="A0A495RD43"/>
<comment type="subunit">
    <text evidence="9">The Tat system comprises two distinct complexes: a TatABC complex, containing multiple copies of TatA, TatB and TatC subunits, and a separate TatA complex, containing only TatA subunits. Substrates initially bind to the TatABC complex, which probably triggers association of the separate TatA complex to form the active translocon.</text>
</comment>
<evidence type="ECO:0000256" key="3">
    <source>
        <dbReference type="ARBA" id="ARBA00022475"/>
    </source>
</evidence>
<dbReference type="RefSeq" id="WP_121145300.1">
    <property type="nucleotide sequence ID" value="NZ_RBWY01000003.1"/>
</dbReference>
<keyword evidence="12" id="KW-1185">Reference proteome</keyword>
<evidence type="ECO:0000256" key="8">
    <source>
        <dbReference type="ARBA" id="ARBA00023136"/>
    </source>
</evidence>
<feature type="region of interest" description="Disordered" evidence="10">
    <location>
        <begin position="108"/>
        <end position="139"/>
    </location>
</feature>
<sequence>MFDISFGELLLVLIIALLVLGPARLPEAIKTVAGWIKALRRLSATVQLELNKELRLQELQDSLKQAEKSGLDNITPEIKASIDDLKRVAESIQKDFYDTSDEIASTTQQAINGQAAKDPVTKNVGTSSVSDIGKDQHVG</sequence>
<gene>
    <name evidence="9" type="primary">tatB</name>
    <name evidence="11" type="ORF">DES39_1653</name>
</gene>
<dbReference type="PANTHER" id="PTHR33162:SF1">
    <property type="entry name" value="SEC-INDEPENDENT PROTEIN TRANSLOCASE PROTEIN TATA, CHLOROPLASTIC"/>
    <property type="match status" value="1"/>
</dbReference>
<dbReference type="NCBIfam" id="TIGR01410">
    <property type="entry name" value="tatB"/>
    <property type="match status" value="1"/>
</dbReference>
<evidence type="ECO:0000256" key="9">
    <source>
        <dbReference type="HAMAP-Rule" id="MF_00237"/>
    </source>
</evidence>
<evidence type="ECO:0000256" key="7">
    <source>
        <dbReference type="ARBA" id="ARBA00023010"/>
    </source>
</evidence>